<dbReference type="Proteomes" id="UP001500074">
    <property type="component" value="Unassembled WGS sequence"/>
</dbReference>
<evidence type="ECO:0000313" key="2">
    <source>
        <dbReference type="EMBL" id="GAA5169804.1"/>
    </source>
</evidence>
<keyword evidence="3" id="KW-1185">Reference proteome</keyword>
<reference evidence="3" key="1">
    <citation type="journal article" date="2019" name="Int. J. Syst. Evol. Microbiol.">
        <title>The Global Catalogue of Microorganisms (GCM) 10K type strain sequencing project: providing services to taxonomists for standard genome sequencing and annotation.</title>
        <authorList>
            <consortium name="The Broad Institute Genomics Platform"/>
            <consortium name="The Broad Institute Genome Sequencing Center for Infectious Disease"/>
            <person name="Wu L."/>
            <person name="Ma J."/>
        </authorList>
    </citation>
    <scope>NUCLEOTIDE SEQUENCE [LARGE SCALE GENOMIC DNA]</scope>
    <source>
        <strain evidence="3">JCM 18472</strain>
    </source>
</reference>
<accession>A0ABP9QZD8</accession>
<comment type="caution">
    <text evidence="2">The sequence shown here is derived from an EMBL/GenBank/DDBJ whole genome shotgun (WGS) entry which is preliminary data.</text>
</comment>
<feature type="domain" description="YagK/YfjJ C-terminal" evidence="1">
    <location>
        <begin position="52"/>
        <end position="226"/>
    </location>
</feature>
<dbReference type="Pfam" id="PF11726">
    <property type="entry name" value="YagK_YfjJ_C"/>
    <property type="match status" value="1"/>
</dbReference>
<dbReference type="InterPro" id="IPR057271">
    <property type="entry name" value="YagK_YfjJ_C"/>
</dbReference>
<sequence>MFESQPKRHPMNTKLNCFYNPYYRGFEVNQHAEAPLIENHLERGLLTQNRALNHYTRVLAFRIDLRFPEWMPAIDLTNDNTRLSAFYRYLNEEIAKANTKYSTVIRYVWCREQESSDKPHYHLMVYVNYDAYYQLGTLKPSEGGGYEGRGLYHQIVRAWAKTLDYMSCDVEGLVQVGENPITGYPYTACLHRDDFMGQEEAVFNLSYLCKAHSKPFNQGVHVFGTSRI</sequence>
<protein>
    <submittedName>
        <fullName evidence="2">Inovirus Gp2 family protein</fullName>
    </submittedName>
</protein>
<name>A0ABP9QZD8_9GAMM</name>
<dbReference type="EMBL" id="BAABKI010000002">
    <property type="protein sequence ID" value="GAA5169804.1"/>
    <property type="molecule type" value="Genomic_DNA"/>
</dbReference>
<dbReference type="RefSeq" id="WP_084173512.1">
    <property type="nucleotide sequence ID" value="NZ_BAABKI010000002.1"/>
</dbReference>
<organism evidence="2 3">
    <name type="scientific">Modicisalibacter zincidurans</name>
    <dbReference type="NCBI Taxonomy" id="1178777"/>
    <lineage>
        <taxon>Bacteria</taxon>
        <taxon>Pseudomonadati</taxon>
        <taxon>Pseudomonadota</taxon>
        <taxon>Gammaproteobacteria</taxon>
        <taxon>Oceanospirillales</taxon>
        <taxon>Halomonadaceae</taxon>
        <taxon>Modicisalibacter</taxon>
    </lineage>
</organism>
<evidence type="ECO:0000259" key="1">
    <source>
        <dbReference type="Pfam" id="PF11726"/>
    </source>
</evidence>
<evidence type="ECO:0000313" key="3">
    <source>
        <dbReference type="Proteomes" id="UP001500074"/>
    </source>
</evidence>
<gene>
    <name evidence="2" type="ORF">GCM10023342_02290</name>
</gene>
<proteinExistence type="predicted"/>